<dbReference type="SUPFAM" id="SSF56112">
    <property type="entry name" value="Protein kinase-like (PK-like)"/>
    <property type="match status" value="1"/>
</dbReference>
<dbReference type="GO" id="GO:0005524">
    <property type="term" value="F:ATP binding"/>
    <property type="evidence" value="ECO:0007669"/>
    <property type="project" value="UniProtKB-KW"/>
</dbReference>
<dbReference type="RefSeq" id="XP_064850891.1">
    <property type="nucleotide sequence ID" value="XM_064994819.1"/>
</dbReference>
<evidence type="ECO:0000256" key="12">
    <source>
        <dbReference type="ARBA" id="ARBA00033194"/>
    </source>
</evidence>
<dbReference type="GO" id="GO:0005829">
    <property type="term" value="C:cytosol"/>
    <property type="evidence" value="ECO:0007669"/>
    <property type="project" value="TreeGrafter"/>
</dbReference>
<dbReference type="AlphaFoldDB" id="A0AAV5QGQ5"/>
<dbReference type="InterPro" id="IPR008266">
    <property type="entry name" value="Tyr_kinase_AS"/>
</dbReference>
<reference evidence="16 17" key="1">
    <citation type="journal article" date="2023" name="Elife">
        <title>Identification of key yeast species and microbe-microbe interactions impacting larval growth of Drosophila in the wild.</title>
        <authorList>
            <person name="Mure A."/>
            <person name="Sugiura Y."/>
            <person name="Maeda R."/>
            <person name="Honda K."/>
            <person name="Sakurai N."/>
            <person name="Takahashi Y."/>
            <person name="Watada M."/>
            <person name="Katoh T."/>
            <person name="Gotoh A."/>
            <person name="Gotoh Y."/>
            <person name="Taniguchi I."/>
            <person name="Nakamura K."/>
            <person name="Hayashi T."/>
            <person name="Katayama T."/>
            <person name="Uemura T."/>
            <person name="Hattori Y."/>
        </authorList>
    </citation>
    <scope>NUCLEOTIDE SEQUENCE [LARGE SCALE GENOMIC DNA]</scope>
    <source>
        <strain evidence="16 17">SC-9</strain>
    </source>
</reference>
<keyword evidence="17" id="KW-1185">Reference proteome</keyword>
<evidence type="ECO:0000256" key="5">
    <source>
        <dbReference type="ARBA" id="ARBA00019973"/>
    </source>
</evidence>
<dbReference type="GO" id="GO:0008033">
    <property type="term" value="P:tRNA processing"/>
    <property type="evidence" value="ECO:0007669"/>
    <property type="project" value="UniProtKB-KW"/>
</dbReference>
<evidence type="ECO:0000256" key="11">
    <source>
        <dbReference type="ARBA" id="ARBA00030980"/>
    </source>
</evidence>
<evidence type="ECO:0000313" key="16">
    <source>
        <dbReference type="EMBL" id="GMM33891.1"/>
    </source>
</evidence>
<dbReference type="GO" id="GO:0000408">
    <property type="term" value="C:EKC/KEOPS complex"/>
    <property type="evidence" value="ECO:0007669"/>
    <property type="project" value="TreeGrafter"/>
</dbReference>
<comment type="catalytic activity">
    <reaction evidence="14">
        <text>L-seryl-[protein] + ATP = O-phospho-L-seryl-[protein] + ADP + H(+)</text>
        <dbReference type="Rhea" id="RHEA:17989"/>
        <dbReference type="Rhea" id="RHEA-COMP:9863"/>
        <dbReference type="Rhea" id="RHEA-COMP:11604"/>
        <dbReference type="ChEBI" id="CHEBI:15378"/>
        <dbReference type="ChEBI" id="CHEBI:29999"/>
        <dbReference type="ChEBI" id="CHEBI:30616"/>
        <dbReference type="ChEBI" id="CHEBI:83421"/>
        <dbReference type="ChEBI" id="CHEBI:456216"/>
        <dbReference type="EC" id="2.7.11.1"/>
    </reaction>
</comment>
<evidence type="ECO:0000256" key="2">
    <source>
        <dbReference type="ARBA" id="ARBA00011534"/>
    </source>
</evidence>
<dbReference type="Gene3D" id="3.30.200.20">
    <property type="entry name" value="Phosphorylase Kinase, domain 1"/>
    <property type="match status" value="1"/>
</dbReference>
<feature type="domain" description="Protein kinase" evidence="15">
    <location>
        <begin position="15"/>
        <end position="327"/>
    </location>
</feature>
<evidence type="ECO:0000259" key="15">
    <source>
        <dbReference type="PROSITE" id="PS50011"/>
    </source>
</evidence>
<comment type="similarity">
    <text evidence="1">Belongs to the protein kinase superfamily. BUD32 family.</text>
</comment>
<evidence type="ECO:0000256" key="9">
    <source>
        <dbReference type="ARBA" id="ARBA00022777"/>
    </source>
</evidence>
<evidence type="ECO:0000256" key="3">
    <source>
        <dbReference type="ARBA" id="ARBA00012513"/>
    </source>
</evidence>
<evidence type="ECO:0000256" key="13">
    <source>
        <dbReference type="ARBA" id="ARBA00047899"/>
    </source>
</evidence>
<dbReference type="InterPro" id="IPR011009">
    <property type="entry name" value="Kinase-like_dom_sf"/>
</dbReference>
<keyword evidence="10" id="KW-0067">ATP-binding</keyword>
<comment type="subunit">
    <text evidence="2">Component of the EKC/KEOPS complex composed of at least BUD32, CGI121, GON7, KAE1 and PCC1; the whole complex dimerizes.</text>
</comment>
<dbReference type="GO" id="GO:0070525">
    <property type="term" value="P:tRNA threonylcarbamoyladenosine metabolic process"/>
    <property type="evidence" value="ECO:0007669"/>
    <property type="project" value="TreeGrafter"/>
</dbReference>
<dbReference type="GO" id="GO:0005634">
    <property type="term" value="C:nucleus"/>
    <property type="evidence" value="ECO:0007669"/>
    <property type="project" value="TreeGrafter"/>
</dbReference>
<comment type="catalytic activity">
    <reaction evidence="13">
        <text>L-threonyl-[protein] + ATP = O-phospho-L-threonyl-[protein] + ADP + H(+)</text>
        <dbReference type="Rhea" id="RHEA:46608"/>
        <dbReference type="Rhea" id="RHEA-COMP:11060"/>
        <dbReference type="Rhea" id="RHEA-COMP:11605"/>
        <dbReference type="ChEBI" id="CHEBI:15378"/>
        <dbReference type="ChEBI" id="CHEBI:30013"/>
        <dbReference type="ChEBI" id="CHEBI:30616"/>
        <dbReference type="ChEBI" id="CHEBI:61977"/>
        <dbReference type="ChEBI" id="CHEBI:456216"/>
        <dbReference type="EC" id="2.7.11.1"/>
    </reaction>
</comment>
<dbReference type="GeneID" id="90071870"/>
<evidence type="ECO:0000256" key="10">
    <source>
        <dbReference type="ARBA" id="ARBA00022840"/>
    </source>
</evidence>
<dbReference type="PANTHER" id="PTHR12209">
    <property type="entry name" value="NON-SPECIFIC SERINE/THREONINE PROTEIN KINASE"/>
    <property type="match status" value="1"/>
</dbReference>
<keyword evidence="7" id="KW-0819">tRNA processing</keyword>
<evidence type="ECO:0000313" key="17">
    <source>
        <dbReference type="Proteomes" id="UP001360560"/>
    </source>
</evidence>
<evidence type="ECO:0000256" key="6">
    <source>
        <dbReference type="ARBA" id="ARBA00022679"/>
    </source>
</evidence>
<evidence type="ECO:0000256" key="4">
    <source>
        <dbReference type="ARBA" id="ARBA00013948"/>
    </source>
</evidence>
<evidence type="ECO:0000256" key="14">
    <source>
        <dbReference type="ARBA" id="ARBA00048679"/>
    </source>
</evidence>
<keyword evidence="9 16" id="KW-0418">Kinase</keyword>
<dbReference type="EC" id="2.7.11.1" evidence="3"/>
<dbReference type="InterPro" id="IPR000719">
    <property type="entry name" value="Prot_kinase_dom"/>
</dbReference>
<dbReference type="Gene3D" id="1.10.510.10">
    <property type="entry name" value="Transferase(Phosphotransferase) domain 1"/>
    <property type="match status" value="1"/>
</dbReference>
<evidence type="ECO:0000256" key="1">
    <source>
        <dbReference type="ARBA" id="ARBA00010630"/>
    </source>
</evidence>
<keyword evidence="6" id="KW-0808">Transferase</keyword>
<accession>A0AAV5QGQ5</accession>
<dbReference type="Proteomes" id="UP001360560">
    <property type="component" value="Unassembled WGS sequence"/>
</dbReference>
<protein>
    <recommendedName>
        <fullName evidence="5">EKC/KEOPS complex subunit BUD32</fullName>
        <ecNumber evidence="3">2.7.11.1</ecNumber>
    </recommendedName>
    <alternativeName>
        <fullName evidence="11 12">Atypical Serine/threonine protein kinase BUD32</fullName>
    </alternativeName>
    <alternativeName>
        <fullName evidence="4">EKC/KEOPS complex subunit bud32</fullName>
    </alternativeName>
</protein>
<evidence type="ECO:0000256" key="7">
    <source>
        <dbReference type="ARBA" id="ARBA00022694"/>
    </source>
</evidence>
<organism evidence="16 17">
    <name type="scientific">Saccharomycopsis crataegensis</name>
    <dbReference type="NCBI Taxonomy" id="43959"/>
    <lineage>
        <taxon>Eukaryota</taxon>
        <taxon>Fungi</taxon>
        <taxon>Dikarya</taxon>
        <taxon>Ascomycota</taxon>
        <taxon>Saccharomycotina</taxon>
        <taxon>Saccharomycetes</taxon>
        <taxon>Saccharomycopsidaceae</taxon>
        <taxon>Saccharomycopsis</taxon>
    </lineage>
</organism>
<gene>
    <name evidence="16" type="ORF">DASC09_012160</name>
</gene>
<keyword evidence="16" id="KW-0723">Serine/threonine-protein kinase</keyword>
<sequence>MSVANIEKAESLLGDIKLKKISQGAEAIIFLANEHPYSNERNCPTIVKYRPRKLYRYPVLDLQIVKQRTASESRIIFKLFQSSVIEFNKLEKKKNSEKIDRSLVNYVINNGGVNCPKLIGLDVYNGFIFMDYINDTLVNGESSSLKNHLWLLEKTFADSLSEKLTVHNCQSIVASREIEREVVALNSKIKDLLVLTGIQLGNMHMFDVIHGDLTSSNIILKKYDSENNNDELQPLYIPYLIDFGLSSQSSLTEDKAVDLYVLEKALESTHPLFSKDYSKWVLEGYELAYEMKGKRENAAKPYRVKHREIYKRLEAVRLRGRKRSMIG</sequence>
<dbReference type="EMBL" id="BTFZ01000002">
    <property type="protein sequence ID" value="GMM33891.1"/>
    <property type="molecule type" value="Genomic_DNA"/>
</dbReference>
<comment type="caution">
    <text evidence="16">The sequence shown here is derived from an EMBL/GenBank/DDBJ whole genome shotgun (WGS) entry which is preliminary data.</text>
</comment>
<dbReference type="PANTHER" id="PTHR12209:SF0">
    <property type="entry name" value="EKC_KEOPS COMPLEX SUBUNIT TP53RK"/>
    <property type="match status" value="1"/>
</dbReference>
<dbReference type="GO" id="GO:0004674">
    <property type="term" value="F:protein serine/threonine kinase activity"/>
    <property type="evidence" value="ECO:0007669"/>
    <property type="project" value="UniProtKB-KW"/>
</dbReference>
<dbReference type="PROSITE" id="PS00109">
    <property type="entry name" value="PROTEIN_KINASE_TYR"/>
    <property type="match status" value="1"/>
</dbReference>
<evidence type="ECO:0000256" key="8">
    <source>
        <dbReference type="ARBA" id="ARBA00022741"/>
    </source>
</evidence>
<name>A0AAV5QGQ5_9ASCO</name>
<proteinExistence type="inferred from homology"/>
<keyword evidence="8" id="KW-0547">Nucleotide-binding</keyword>
<dbReference type="PROSITE" id="PS50011">
    <property type="entry name" value="PROTEIN_KINASE_DOM"/>
    <property type="match status" value="1"/>
</dbReference>